<dbReference type="KEGG" id="fll:EI427_25305"/>
<dbReference type="RefSeq" id="WP_126620335.1">
    <property type="nucleotide sequence ID" value="NZ_CP034563.1"/>
</dbReference>
<dbReference type="Gene3D" id="2.40.230.20">
    <property type="entry name" value="Nucleoside-specific channel-forming protein, Tsx-like"/>
    <property type="match status" value="1"/>
</dbReference>
<dbReference type="GO" id="GO:0009279">
    <property type="term" value="C:cell outer membrane"/>
    <property type="evidence" value="ECO:0007669"/>
    <property type="project" value="InterPro"/>
</dbReference>
<dbReference type="AlphaFoldDB" id="A0A3S9PBN3"/>
<gene>
    <name evidence="1" type="ORF">EI427_25305</name>
</gene>
<name>A0A3S9PBN3_9BACT</name>
<dbReference type="SUPFAM" id="SSF111364">
    <property type="entry name" value="Tsx-like channel"/>
    <property type="match status" value="1"/>
</dbReference>
<accession>A0A3S9PBN3</accession>
<dbReference type="InterPro" id="IPR036777">
    <property type="entry name" value="Channel_Tsx-like_sf"/>
</dbReference>
<evidence type="ECO:0000313" key="2">
    <source>
        <dbReference type="Proteomes" id="UP000267268"/>
    </source>
</evidence>
<dbReference type="Proteomes" id="UP000267268">
    <property type="component" value="Chromosome 2"/>
</dbReference>
<keyword evidence="2" id="KW-1185">Reference proteome</keyword>
<sequence length="276" mass="30983">MFLRNLSIFIIVIAGFFMPKSSYAQERKSTTFLEYVYGWNNTDYYCGQNPKNGGMGMFTLDHTTITKWGGVYGFVNFLFAPDGFYEAGYSNEKLDKTSGKYRLYSEVYPWVSLSGVTGRDFSFGPVADVSLDAQINLTNGSAAGLVGVGFTFKAPLKKDFLKVSAYWRKDNIKENSMQITAAFNLHVWPKAGFRIQGFVDLIPQVKNRAEFGGADLGTDFLSQVRFLFDVGRNSIFKNDSFSKLEIGCGIGMHFNKDLKKHKASSFVPQPCIRLSF</sequence>
<dbReference type="OrthoDB" id="976609at2"/>
<reference evidence="1 2" key="1">
    <citation type="submission" date="2018-12" db="EMBL/GenBank/DDBJ databases">
        <title>Flammeovirga pectinis sp. nov., isolated from the gut of the Korean scallop, Patinopecten yessoensis.</title>
        <authorList>
            <person name="Bae J.-W."/>
            <person name="Jeong Y.-S."/>
            <person name="Kang W."/>
        </authorList>
    </citation>
    <scope>NUCLEOTIDE SEQUENCE [LARGE SCALE GENOMIC DNA]</scope>
    <source>
        <strain evidence="1 2">L12M1</strain>
    </source>
</reference>
<protein>
    <submittedName>
        <fullName evidence="1">Uncharacterized protein</fullName>
    </submittedName>
</protein>
<dbReference type="EMBL" id="CP034563">
    <property type="protein sequence ID" value="AZQ65533.1"/>
    <property type="molecule type" value="Genomic_DNA"/>
</dbReference>
<proteinExistence type="predicted"/>
<evidence type="ECO:0000313" key="1">
    <source>
        <dbReference type="EMBL" id="AZQ65533.1"/>
    </source>
</evidence>
<organism evidence="1 2">
    <name type="scientific">Flammeovirga pectinis</name>
    <dbReference type="NCBI Taxonomy" id="2494373"/>
    <lineage>
        <taxon>Bacteria</taxon>
        <taxon>Pseudomonadati</taxon>
        <taxon>Bacteroidota</taxon>
        <taxon>Cytophagia</taxon>
        <taxon>Cytophagales</taxon>
        <taxon>Flammeovirgaceae</taxon>
        <taxon>Flammeovirga</taxon>
    </lineage>
</organism>